<dbReference type="Proteomes" id="UP001152797">
    <property type="component" value="Unassembled WGS sequence"/>
</dbReference>
<feature type="compositionally biased region" description="Basic residues" evidence="1">
    <location>
        <begin position="77"/>
        <end position="87"/>
    </location>
</feature>
<dbReference type="EMBL" id="CAMXCT020000884">
    <property type="protein sequence ID" value="CAL1137750.1"/>
    <property type="molecule type" value="Genomic_DNA"/>
</dbReference>
<dbReference type="AlphaFoldDB" id="A0A9P1C3E3"/>
<feature type="region of interest" description="Disordered" evidence="1">
    <location>
        <begin position="1"/>
        <end position="104"/>
    </location>
</feature>
<evidence type="ECO:0000313" key="2">
    <source>
        <dbReference type="EMBL" id="CAI3984375.1"/>
    </source>
</evidence>
<feature type="compositionally biased region" description="Acidic residues" evidence="1">
    <location>
        <begin position="1"/>
        <end position="20"/>
    </location>
</feature>
<name>A0A9P1C3E3_9DINO</name>
<evidence type="ECO:0000313" key="3">
    <source>
        <dbReference type="EMBL" id="CAL1137750.1"/>
    </source>
</evidence>
<feature type="compositionally biased region" description="Low complexity" evidence="1">
    <location>
        <begin position="67"/>
        <end position="76"/>
    </location>
</feature>
<organism evidence="2">
    <name type="scientific">Cladocopium goreaui</name>
    <dbReference type="NCBI Taxonomy" id="2562237"/>
    <lineage>
        <taxon>Eukaryota</taxon>
        <taxon>Sar</taxon>
        <taxon>Alveolata</taxon>
        <taxon>Dinophyceae</taxon>
        <taxon>Suessiales</taxon>
        <taxon>Symbiodiniaceae</taxon>
        <taxon>Cladocopium</taxon>
    </lineage>
</organism>
<dbReference type="EMBL" id="CAMXCT030000884">
    <property type="protein sequence ID" value="CAL4771687.1"/>
    <property type="molecule type" value="Genomic_DNA"/>
</dbReference>
<dbReference type="OrthoDB" id="446477at2759"/>
<reference evidence="2" key="1">
    <citation type="submission" date="2022-10" db="EMBL/GenBank/DDBJ databases">
        <authorList>
            <person name="Chen Y."/>
            <person name="Dougan E. K."/>
            <person name="Chan C."/>
            <person name="Rhodes N."/>
            <person name="Thang M."/>
        </authorList>
    </citation>
    <scope>NUCLEOTIDE SEQUENCE</scope>
</reference>
<evidence type="ECO:0000313" key="4">
    <source>
        <dbReference type="Proteomes" id="UP001152797"/>
    </source>
</evidence>
<proteinExistence type="predicted"/>
<gene>
    <name evidence="2" type="ORF">C1SCF055_LOCUS11917</name>
</gene>
<sequence>MADEEDDDGMGLDEFLDLLDEAQPGEPIRRHGLHQGPQQEGHQPAVGQQGPVRPGPLPGQPRRQGRRPGQGNPPGQGRRRGQGRRPGRQQAVQKSQLKKQRSLDLQSTAFNASGRGRTKDHLFPQHKTGLARAKVRGKGAWKKWTHESIMRCGFSFETATHRQVAAEVDSAGQTHAGQCRFVCALSILQAQEEGMKRLINRSPNWVIKNLMFDESSFDLAESRRMPLVTHSVLLPHAQITAKIGDEVVCHHALREPQVLLPTMNSATMWEALRAGPAGFASDFHPPAARGLQAVLTTCDAHAANSKLLQHAAFMQGPDELLLPCLCTQHRMGNCLERLTKHLGILGGVQLGSLVQQYCVSKTMSKGNILANVRKRVRQILQERLVLHREIPAAAAAQWAEAKADAVKTVALCKDFGEEDEAKSGTIASSFKALLQFFDGPGQD</sequence>
<dbReference type="EMBL" id="CAMXCT010000884">
    <property type="protein sequence ID" value="CAI3984375.1"/>
    <property type="molecule type" value="Genomic_DNA"/>
</dbReference>
<reference evidence="3" key="2">
    <citation type="submission" date="2024-04" db="EMBL/GenBank/DDBJ databases">
        <authorList>
            <person name="Chen Y."/>
            <person name="Shah S."/>
            <person name="Dougan E. K."/>
            <person name="Thang M."/>
            <person name="Chan C."/>
        </authorList>
    </citation>
    <scope>NUCLEOTIDE SEQUENCE [LARGE SCALE GENOMIC DNA]</scope>
</reference>
<keyword evidence="4" id="KW-1185">Reference proteome</keyword>
<accession>A0A9P1C3E3</accession>
<evidence type="ECO:0000256" key="1">
    <source>
        <dbReference type="SAM" id="MobiDB-lite"/>
    </source>
</evidence>
<comment type="caution">
    <text evidence="2">The sequence shown here is derived from an EMBL/GenBank/DDBJ whole genome shotgun (WGS) entry which is preliminary data.</text>
</comment>
<protein>
    <submittedName>
        <fullName evidence="2">Uncharacterized protein</fullName>
    </submittedName>
</protein>